<dbReference type="NCBIfam" id="NF047658">
    <property type="entry name" value="HYC_CC_PP"/>
    <property type="match status" value="1"/>
</dbReference>
<dbReference type="Proteomes" id="UP000319040">
    <property type="component" value="Unassembled WGS sequence"/>
</dbReference>
<name>A0A521APR9_SACCC</name>
<accession>A0A521APR9</accession>
<organism evidence="1 2">
    <name type="scientific">Saccharicrinis carchari</name>
    <dbReference type="NCBI Taxonomy" id="1168039"/>
    <lineage>
        <taxon>Bacteria</taxon>
        <taxon>Pseudomonadati</taxon>
        <taxon>Bacteroidota</taxon>
        <taxon>Bacteroidia</taxon>
        <taxon>Marinilabiliales</taxon>
        <taxon>Marinilabiliaceae</taxon>
        <taxon>Saccharicrinis</taxon>
    </lineage>
</organism>
<dbReference type="EMBL" id="FXTB01000001">
    <property type="protein sequence ID" value="SMO36630.1"/>
    <property type="molecule type" value="Genomic_DNA"/>
</dbReference>
<dbReference type="InterPro" id="IPR058512">
    <property type="entry name" value="DUF8199"/>
</dbReference>
<sequence length="124" mass="13906">MFKTTVHIVIAMFLLLATAGVTISMHYCGGSLVYTSINQQAESCCDDDGCCENKTLHYELEDDYLSPIVVDNNNLIEMEILFPILFVMNFDLSAAQAKPSFAFIDSYPPPKIQTRLSLLQVYLI</sequence>
<gene>
    <name evidence="1" type="ORF">SAMN06265379_101292</name>
</gene>
<keyword evidence="2" id="KW-1185">Reference proteome</keyword>
<protein>
    <submittedName>
        <fullName evidence="1">Uncharacterized protein</fullName>
    </submittedName>
</protein>
<dbReference type="Pfam" id="PF26622">
    <property type="entry name" value="DUF8199"/>
    <property type="match status" value="1"/>
</dbReference>
<dbReference type="RefSeq" id="WP_142531686.1">
    <property type="nucleotide sequence ID" value="NZ_FXTB01000001.1"/>
</dbReference>
<evidence type="ECO:0000313" key="2">
    <source>
        <dbReference type="Proteomes" id="UP000319040"/>
    </source>
</evidence>
<dbReference type="InterPro" id="IPR058060">
    <property type="entry name" value="HYC_CC_PP"/>
</dbReference>
<dbReference type="OrthoDB" id="1120477at2"/>
<evidence type="ECO:0000313" key="1">
    <source>
        <dbReference type="EMBL" id="SMO36630.1"/>
    </source>
</evidence>
<dbReference type="AlphaFoldDB" id="A0A521APR9"/>
<reference evidence="1 2" key="1">
    <citation type="submission" date="2017-05" db="EMBL/GenBank/DDBJ databases">
        <authorList>
            <person name="Varghese N."/>
            <person name="Submissions S."/>
        </authorList>
    </citation>
    <scope>NUCLEOTIDE SEQUENCE [LARGE SCALE GENOMIC DNA]</scope>
    <source>
        <strain evidence="1 2">DSM 27040</strain>
    </source>
</reference>
<proteinExistence type="predicted"/>